<dbReference type="CDD" id="cd05917">
    <property type="entry name" value="FACL_like_2"/>
    <property type="match status" value="1"/>
</dbReference>
<keyword evidence="9" id="KW-0472">Membrane</keyword>
<protein>
    <recommendedName>
        <fullName evidence="6">Medium-chain acyl-CoA ligase ACSF2, mitochondrial</fullName>
        <ecNumber evidence="5">6.2.1.2</ecNumber>
    </recommendedName>
</protein>
<evidence type="ECO:0000256" key="7">
    <source>
        <dbReference type="ARBA" id="ARBA00047319"/>
    </source>
</evidence>
<dbReference type="Proteomes" id="UP000694680">
    <property type="component" value="Chromosome 8"/>
</dbReference>
<reference evidence="12" key="3">
    <citation type="submission" date="2025-09" db="UniProtKB">
        <authorList>
            <consortium name="Ensembl"/>
        </authorList>
    </citation>
    <scope>IDENTIFICATION</scope>
</reference>
<evidence type="ECO:0000256" key="5">
    <source>
        <dbReference type="ARBA" id="ARBA00039009"/>
    </source>
</evidence>
<keyword evidence="13" id="KW-1185">Reference proteome</keyword>
<dbReference type="GO" id="GO:0006631">
    <property type="term" value="P:fatty acid metabolic process"/>
    <property type="evidence" value="ECO:0007669"/>
    <property type="project" value="TreeGrafter"/>
</dbReference>
<evidence type="ECO:0000256" key="4">
    <source>
        <dbReference type="ARBA" id="ARBA00037247"/>
    </source>
</evidence>
<dbReference type="InterPro" id="IPR045851">
    <property type="entry name" value="AMP-bd_C_sf"/>
</dbReference>
<reference evidence="12" key="2">
    <citation type="submission" date="2025-08" db="UniProtKB">
        <authorList>
            <consortium name="Ensembl"/>
        </authorList>
    </citation>
    <scope>IDENTIFICATION</scope>
</reference>
<sequence length="552" mass="62153">MCREQIQTQVVERLQRCFSPMTIFLYLLLIFLLRCLHVDGPPHGPSLTSSYVHGTSTISMIPLTVSQCLDATVQRWPDREAMVFLHDDTRKTFAQFQQDVSLNPAYQVSEIEFTLQKIQCNAILCTTSFKTQKFCEMLKEICPEIDSVTTGMIKSARLPHLRMVIVTDSRQTGMLHTEDVMQAAESRHHRELKELQSKLSCDEAINIQFTSGTTGQPKGATLSHHNIVNNAYFLGLRIGYGWRPQVRVCLPVPMYHCFGSVLGGMCMAVHGVTLVYPSLGYNSTSNLQAIQMEKCNFVYGTPTMFTDMLSQDINKYDLSSIEAGIMAGSPCPPEIVKRLQKEMNMKEITIGYGTTENSPITFMGFPQDNEELKTDTVGCIMCHTEVRETVPVGASGELLIRGYCVMHGYWDDPDKTKEAITQDRWYHTGDTASLTSQGYCRIEGRIKDMIIRGGENIYPAEIEQFLYKNPKVQEVQVVGVKDERLGEQVCACIRLKAGQSSSTEEIRSFCKGQISHFKIPHYVMFVDSYPLTASGKIKKKELKAAMEKKLGL</sequence>
<proteinExistence type="inferred from homology"/>
<feature type="transmembrane region" description="Helical" evidence="9">
    <location>
        <begin position="21"/>
        <end position="40"/>
    </location>
</feature>
<evidence type="ECO:0000259" key="11">
    <source>
        <dbReference type="Pfam" id="PF13193"/>
    </source>
</evidence>
<dbReference type="Gene3D" id="3.40.50.12780">
    <property type="entry name" value="N-terminal domain of ligase-like"/>
    <property type="match status" value="1"/>
</dbReference>
<dbReference type="PROSITE" id="PS00455">
    <property type="entry name" value="AMP_BINDING"/>
    <property type="match status" value="1"/>
</dbReference>
<keyword evidence="3" id="KW-0443">Lipid metabolism</keyword>
<reference evidence="12" key="1">
    <citation type="submission" date="2020-06" db="EMBL/GenBank/DDBJ databases">
        <authorList>
            <consortium name="Wellcome Sanger Institute Data Sharing"/>
        </authorList>
    </citation>
    <scope>NUCLEOTIDE SEQUENCE [LARGE SCALE GENOMIC DNA]</scope>
</reference>
<accession>A0A8C5E498</accession>
<dbReference type="AlphaFoldDB" id="A0A8C5E498"/>
<dbReference type="PANTHER" id="PTHR43201">
    <property type="entry name" value="ACYL-COA SYNTHETASE"/>
    <property type="match status" value="1"/>
</dbReference>
<evidence type="ECO:0000256" key="9">
    <source>
        <dbReference type="SAM" id="Phobius"/>
    </source>
</evidence>
<feature type="domain" description="AMP-dependent synthetase/ligase" evidence="10">
    <location>
        <begin position="100"/>
        <end position="410"/>
    </location>
</feature>
<evidence type="ECO:0000256" key="6">
    <source>
        <dbReference type="ARBA" id="ARBA00039638"/>
    </source>
</evidence>
<dbReference type="Pfam" id="PF00501">
    <property type="entry name" value="AMP-binding"/>
    <property type="match status" value="1"/>
</dbReference>
<keyword evidence="9" id="KW-1133">Transmembrane helix</keyword>
<evidence type="ECO:0000256" key="1">
    <source>
        <dbReference type="ARBA" id="ARBA00006432"/>
    </source>
</evidence>
<feature type="domain" description="AMP-binding enzyme C-terminal" evidence="11">
    <location>
        <begin position="461"/>
        <end position="536"/>
    </location>
</feature>
<evidence type="ECO:0000259" key="10">
    <source>
        <dbReference type="Pfam" id="PF00501"/>
    </source>
</evidence>
<keyword evidence="9" id="KW-0812">Transmembrane</keyword>
<dbReference type="FunFam" id="3.30.300.30:FF:000008">
    <property type="entry name" value="2,3-dihydroxybenzoate-AMP ligase"/>
    <property type="match status" value="1"/>
</dbReference>
<gene>
    <name evidence="12" type="primary">LOC114468323</name>
</gene>
<comment type="catalytic activity">
    <reaction evidence="8">
        <text>a medium-chain fatty acid + ATP + CoA = a medium-chain fatty acyl-CoA + AMP + diphosphate</text>
        <dbReference type="Rhea" id="RHEA:48340"/>
        <dbReference type="ChEBI" id="CHEBI:30616"/>
        <dbReference type="ChEBI" id="CHEBI:33019"/>
        <dbReference type="ChEBI" id="CHEBI:57287"/>
        <dbReference type="ChEBI" id="CHEBI:59558"/>
        <dbReference type="ChEBI" id="CHEBI:90546"/>
        <dbReference type="ChEBI" id="CHEBI:456215"/>
        <dbReference type="EC" id="6.2.1.2"/>
    </reaction>
</comment>
<dbReference type="PANTHER" id="PTHR43201:SF5">
    <property type="entry name" value="MEDIUM-CHAIN ACYL-COA LIGASE ACSF2, MITOCHONDRIAL"/>
    <property type="match status" value="1"/>
</dbReference>
<dbReference type="InterPro" id="IPR000873">
    <property type="entry name" value="AMP-dep_synth/lig_dom"/>
</dbReference>
<evidence type="ECO:0000313" key="12">
    <source>
        <dbReference type="Ensembl" id="ENSGWIP00000016222.1"/>
    </source>
</evidence>
<organism evidence="12 13">
    <name type="scientific">Gouania willdenowi</name>
    <name type="common">Blunt-snouted clingfish</name>
    <name type="synonym">Lepadogaster willdenowi</name>
    <dbReference type="NCBI Taxonomy" id="441366"/>
    <lineage>
        <taxon>Eukaryota</taxon>
        <taxon>Metazoa</taxon>
        <taxon>Chordata</taxon>
        <taxon>Craniata</taxon>
        <taxon>Vertebrata</taxon>
        <taxon>Euteleostomi</taxon>
        <taxon>Actinopterygii</taxon>
        <taxon>Neopterygii</taxon>
        <taxon>Teleostei</taxon>
        <taxon>Neoteleostei</taxon>
        <taxon>Acanthomorphata</taxon>
        <taxon>Ovalentaria</taxon>
        <taxon>Blenniimorphae</taxon>
        <taxon>Blenniiformes</taxon>
        <taxon>Gobiesocoidei</taxon>
        <taxon>Gobiesocidae</taxon>
        <taxon>Gobiesocinae</taxon>
        <taxon>Gouania</taxon>
    </lineage>
</organism>
<dbReference type="SUPFAM" id="SSF56801">
    <property type="entry name" value="Acetyl-CoA synthetase-like"/>
    <property type="match status" value="1"/>
</dbReference>
<evidence type="ECO:0000256" key="3">
    <source>
        <dbReference type="ARBA" id="ARBA00023098"/>
    </source>
</evidence>
<dbReference type="Ensembl" id="ENSGWIT00000017926.1">
    <property type="protein sequence ID" value="ENSGWIP00000016222.1"/>
    <property type="gene ID" value="ENSGWIG00000008286.1"/>
</dbReference>
<comment type="catalytic activity">
    <reaction evidence="7">
        <text>octanoate + ATP + CoA = octanoyl-CoA + AMP + diphosphate</text>
        <dbReference type="Rhea" id="RHEA:33631"/>
        <dbReference type="ChEBI" id="CHEBI:25646"/>
        <dbReference type="ChEBI" id="CHEBI:30616"/>
        <dbReference type="ChEBI" id="CHEBI:33019"/>
        <dbReference type="ChEBI" id="CHEBI:57287"/>
        <dbReference type="ChEBI" id="CHEBI:57386"/>
        <dbReference type="ChEBI" id="CHEBI:456215"/>
    </reaction>
</comment>
<dbReference type="InterPro" id="IPR020845">
    <property type="entry name" value="AMP-binding_CS"/>
</dbReference>
<evidence type="ECO:0000256" key="8">
    <source>
        <dbReference type="ARBA" id="ARBA00048277"/>
    </source>
</evidence>
<dbReference type="EC" id="6.2.1.2" evidence="5"/>
<evidence type="ECO:0000313" key="13">
    <source>
        <dbReference type="Proteomes" id="UP000694680"/>
    </source>
</evidence>
<dbReference type="Pfam" id="PF13193">
    <property type="entry name" value="AMP-binding_C"/>
    <property type="match status" value="1"/>
</dbReference>
<comment type="function">
    <text evidence="4">Acyl-CoA synthases catalyze the initial reaction in fatty acid metabolism, by forming a thioester with CoA. Has some preference toward medium-chain substrates. Plays a role in adipocyte differentiation.</text>
</comment>
<dbReference type="InterPro" id="IPR042099">
    <property type="entry name" value="ANL_N_sf"/>
</dbReference>
<keyword evidence="2" id="KW-0436">Ligase</keyword>
<evidence type="ECO:0000256" key="2">
    <source>
        <dbReference type="ARBA" id="ARBA00022598"/>
    </source>
</evidence>
<dbReference type="GO" id="GO:0031956">
    <property type="term" value="F:medium-chain fatty acid-CoA ligase activity"/>
    <property type="evidence" value="ECO:0007669"/>
    <property type="project" value="UniProtKB-EC"/>
</dbReference>
<dbReference type="InterPro" id="IPR025110">
    <property type="entry name" value="AMP-bd_C"/>
</dbReference>
<dbReference type="Gene3D" id="3.30.300.30">
    <property type="match status" value="1"/>
</dbReference>
<comment type="similarity">
    <text evidence="1">Belongs to the ATP-dependent AMP-binding enzyme family.</text>
</comment>
<name>A0A8C5E498_GOUWI</name>